<reference evidence="4" key="1">
    <citation type="submission" date="2021-05" db="EMBL/GenBank/DDBJ databases">
        <title>The genome of the haptophyte Pavlova lutheri (Diacronema luteri, Pavlovales) - a model for lipid biosynthesis in eukaryotic algae.</title>
        <authorList>
            <person name="Hulatt C.J."/>
            <person name="Posewitz M.C."/>
        </authorList>
    </citation>
    <scope>NUCLEOTIDE SEQUENCE</scope>
    <source>
        <strain evidence="4">NIVA-4/92</strain>
    </source>
</reference>
<protein>
    <recommendedName>
        <fullName evidence="6">Heme oxygenase</fullName>
    </recommendedName>
</protein>
<sequence>MAASVTRARTTARLALQPVRWSSSRSIFRGSKANKMGLSLELDALLRNSHDMRVFGLGFLVELSSRAAYARCVAQRLAYYGAMERRFDGCSTGAISKVWPLFARDLRRHDRLARDLDAVSDVAPSGELSPATRAYVRSIEGASPDALLGHFYTRYFADLFGGSMLGTPTELALGLPHKCAAYTFEPHVLRARGDVVERAYEAINECGDAISPQVRREIVDEARAAFAHNARMITERGGLAIGVGAARGVANLVGGYARKRLAPAVLGEIAGRIATRRMS</sequence>
<dbReference type="Proteomes" id="UP000751190">
    <property type="component" value="Unassembled WGS sequence"/>
</dbReference>
<dbReference type="InterPro" id="IPR016053">
    <property type="entry name" value="Haem_Oase-like"/>
</dbReference>
<name>A0A8J5XMC5_DIALT</name>
<evidence type="ECO:0000256" key="2">
    <source>
        <dbReference type="ARBA" id="ARBA00022723"/>
    </source>
</evidence>
<comment type="caution">
    <text evidence="4">The sequence shown here is derived from an EMBL/GenBank/DDBJ whole genome shotgun (WGS) entry which is preliminary data.</text>
</comment>
<keyword evidence="2" id="KW-0479">Metal-binding</keyword>
<dbReference type="OrthoDB" id="652091at2759"/>
<evidence type="ECO:0000313" key="4">
    <source>
        <dbReference type="EMBL" id="KAG8467608.1"/>
    </source>
</evidence>
<evidence type="ECO:0000256" key="1">
    <source>
        <dbReference type="ARBA" id="ARBA00022617"/>
    </source>
</evidence>
<dbReference type="CDD" id="cd19165">
    <property type="entry name" value="HemeO"/>
    <property type="match status" value="1"/>
</dbReference>
<evidence type="ECO:0000313" key="5">
    <source>
        <dbReference type="Proteomes" id="UP000751190"/>
    </source>
</evidence>
<keyword evidence="1" id="KW-0349">Heme</keyword>
<keyword evidence="3" id="KW-0408">Iron</keyword>
<dbReference type="PANTHER" id="PTHR10720:SF0">
    <property type="entry name" value="HEME OXYGENASE"/>
    <property type="match status" value="1"/>
</dbReference>
<dbReference type="InterPro" id="IPR016084">
    <property type="entry name" value="Haem_Oase-like_multi-hlx"/>
</dbReference>
<dbReference type="PANTHER" id="PTHR10720">
    <property type="entry name" value="HEME OXYGENASE"/>
    <property type="match status" value="1"/>
</dbReference>
<evidence type="ECO:0000256" key="3">
    <source>
        <dbReference type="ARBA" id="ARBA00023004"/>
    </source>
</evidence>
<evidence type="ECO:0008006" key="6">
    <source>
        <dbReference type="Google" id="ProtNLM"/>
    </source>
</evidence>
<accession>A0A8J5XMC5</accession>
<keyword evidence="5" id="KW-1185">Reference proteome</keyword>
<dbReference type="GO" id="GO:0006788">
    <property type="term" value="P:heme oxidation"/>
    <property type="evidence" value="ECO:0007669"/>
    <property type="project" value="InterPro"/>
</dbReference>
<dbReference type="OMA" id="YCRYFAD"/>
<dbReference type="GO" id="GO:0046872">
    <property type="term" value="F:metal ion binding"/>
    <property type="evidence" value="ECO:0007669"/>
    <property type="project" value="UniProtKB-KW"/>
</dbReference>
<dbReference type="EMBL" id="JAGTXO010000005">
    <property type="protein sequence ID" value="KAG8467608.1"/>
    <property type="molecule type" value="Genomic_DNA"/>
</dbReference>
<dbReference type="AlphaFoldDB" id="A0A8J5XMC5"/>
<dbReference type="Pfam" id="PF01126">
    <property type="entry name" value="Heme_oxygenase"/>
    <property type="match status" value="1"/>
</dbReference>
<proteinExistence type="predicted"/>
<dbReference type="Gene3D" id="1.20.910.10">
    <property type="entry name" value="Heme oxygenase-like"/>
    <property type="match status" value="1"/>
</dbReference>
<organism evidence="4 5">
    <name type="scientific">Diacronema lutheri</name>
    <name type="common">Unicellular marine alga</name>
    <name type="synonym">Monochrysis lutheri</name>
    <dbReference type="NCBI Taxonomy" id="2081491"/>
    <lineage>
        <taxon>Eukaryota</taxon>
        <taxon>Haptista</taxon>
        <taxon>Haptophyta</taxon>
        <taxon>Pavlovophyceae</taxon>
        <taxon>Pavlovales</taxon>
        <taxon>Pavlovaceae</taxon>
        <taxon>Diacronema</taxon>
    </lineage>
</organism>
<dbReference type="InterPro" id="IPR002051">
    <property type="entry name" value="Haem_Oase"/>
</dbReference>
<dbReference type="SUPFAM" id="SSF48613">
    <property type="entry name" value="Heme oxygenase-like"/>
    <property type="match status" value="1"/>
</dbReference>
<dbReference type="GO" id="GO:0004392">
    <property type="term" value="F:heme oxygenase (decyclizing) activity"/>
    <property type="evidence" value="ECO:0007669"/>
    <property type="project" value="InterPro"/>
</dbReference>
<gene>
    <name evidence="4" type="ORF">KFE25_006660</name>
</gene>